<sequence length="142" mass="16187">MFVATKLAIGVAIKSYFLTAGFLYVPLVISAYRGKSTQWDHAISFGQFSELKCEKRRAHKYDLREYVKAGKEYWNAERVAANTRGTSYKFEANAQWCTSSGPGSNLTVRQSFCTCMPTVEHRICDPLLNRCARWPLDYSVHT</sequence>
<dbReference type="EMBL" id="UZAE01006464">
    <property type="protein sequence ID" value="VDO02109.1"/>
    <property type="molecule type" value="Genomic_DNA"/>
</dbReference>
<dbReference type="Proteomes" id="UP000278807">
    <property type="component" value="Unassembled WGS sequence"/>
</dbReference>
<dbReference type="OrthoDB" id="6241209at2759"/>
<keyword evidence="1" id="KW-0472">Membrane</keyword>
<feature type="transmembrane region" description="Helical" evidence="1">
    <location>
        <begin position="6"/>
        <end position="29"/>
    </location>
</feature>
<evidence type="ECO:0000313" key="3">
    <source>
        <dbReference type="Proteomes" id="UP000278807"/>
    </source>
</evidence>
<organism evidence="4">
    <name type="scientific">Rodentolepis nana</name>
    <name type="common">Dwarf tapeworm</name>
    <name type="synonym">Hymenolepis nana</name>
    <dbReference type="NCBI Taxonomy" id="102285"/>
    <lineage>
        <taxon>Eukaryota</taxon>
        <taxon>Metazoa</taxon>
        <taxon>Spiralia</taxon>
        <taxon>Lophotrochozoa</taxon>
        <taxon>Platyhelminthes</taxon>
        <taxon>Cestoda</taxon>
        <taxon>Eucestoda</taxon>
        <taxon>Cyclophyllidea</taxon>
        <taxon>Hymenolepididae</taxon>
        <taxon>Rodentolepis</taxon>
    </lineage>
</organism>
<keyword evidence="1" id="KW-0812">Transmembrane</keyword>
<dbReference type="AlphaFoldDB" id="A0A0R3TGR2"/>
<keyword evidence="1" id="KW-1133">Transmembrane helix</keyword>
<evidence type="ECO:0000313" key="4">
    <source>
        <dbReference type="WBParaSite" id="HNAJ_0000625301-mRNA-1"/>
    </source>
</evidence>
<evidence type="ECO:0000256" key="1">
    <source>
        <dbReference type="SAM" id="Phobius"/>
    </source>
</evidence>
<gene>
    <name evidence="2" type="ORF">HNAJ_LOCUS6249</name>
</gene>
<keyword evidence="3" id="KW-1185">Reference proteome</keyword>
<proteinExistence type="predicted"/>
<reference evidence="4" key="1">
    <citation type="submission" date="2017-02" db="UniProtKB">
        <authorList>
            <consortium name="WormBaseParasite"/>
        </authorList>
    </citation>
    <scope>IDENTIFICATION</scope>
</reference>
<reference evidence="2 3" key="2">
    <citation type="submission" date="2018-11" db="EMBL/GenBank/DDBJ databases">
        <authorList>
            <consortium name="Pathogen Informatics"/>
        </authorList>
    </citation>
    <scope>NUCLEOTIDE SEQUENCE [LARGE SCALE GENOMIC DNA]</scope>
</reference>
<protein>
    <submittedName>
        <fullName evidence="4">Cytochrome c oxidase assembly protein COX16 homolog, mitochondrial</fullName>
    </submittedName>
</protein>
<accession>A0A0R3TGR2</accession>
<dbReference type="WBParaSite" id="HNAJ_0000625301-mRNA-1">
    <property type="protein sequence ID" value="HNAJ_0000625301-mRNA-1"/>
    <property type="gene ID" value="HNAJ_0000625301"/>
</dbReference>
<evidence type="ECO:0000313" key="2">
    <source>
        <dbReference type="EMBL" id="VDO02109.1"/>
    </source>
</evidence>
<name>A0A0R3TGR2_RODNA</name>